<proteinExistence type="predicted"/>
<dbReference type="PANTHER" id="PTHR31896:SF12">
    <property type="entry name" value="HXXXD-TYPE ACYL-TRANSFERASE FAMILY PROTEIN"/>
    <property type="match status" value="1"/>
</dbReference>
<dbReference type="Pfam" id="PF02458">
    <property type="entry name" value="Transferase"/>
    <property type="match status" value="1"/>
</dbReference>
<dbReference type="InterPro" id="IPR023213">
    <property type="entry name" value="CAT-like_dom_sf"/>
</dbReference>
<dbReference type="eggNOG" id="ENOG502QT1Q">
    <property type="taxonomic scope" value="Eukaryota"/>
</dbReference>
<keyword evidence="1" id="KW-0808">Transferase</keyword>
<dbReference type="Proteomes" id="UP001652600">
    <property type="component" value="Chromosome 7"/>
</dbReference>
<dbReference type="RefSeq" id="XP_008452576.2">
    <property type="nucleotide sequence ID" value="XM_008454354.3"/>
</dbReference>
<dbReference type="GO" id="GO:0016740">
    <property type="term" value="F:transferase activity"/>
    <property type="evidence" value="ECO:0007669"/>
    <property type="project" value="UniProtKB-KW"/>
</dbReference>
<dbReference type="InParanoid" id="A0A1S3BTK1"/>
<dbReference type="InterPro" id="IPR051283">
    <property type="entry name" value="Sec_Metabolite_Acyltrans"/>
</dbReference>
<dbReference type="PANTHER" id="PTHR31896">
    <property type="entry name" value="FAMILY REGULATORY PROTEIN, PUTATIVE (AFU_ORTHOLOGUE AFUA_3G14730)-RELATED"/>
    <property type="match status" value="1"/>
</dbReference>
<evidence type="ECO:0000313" key="2">
    <source>
        <dbReference type="Proteomes" id="UP001652600"/>
    </source>
</evidence>
<dbReference type="Gene3D" id="3.30.559.10">
    <property type="entry name" value="Chloramphenicol acetyltransferase-like domain"/>
    <property type="match status" value="2"/>
</dbReference>
<dbReference type="KEGG" id="cmo:103493559"/>
<dbReference type="AlphaFoldDB" id="A0A1S3BTK1"/>
<evidence type="ECO:0000256" key="1">
    <source>
        <dbReference type="ARBA" id="ARBA00022679"/>
    </source>
</evidence>
<dbReference type="GeneID" id="103493559"/>
<dbReference type="Gramene" id="MELO3C016771.2.1">
    <property type="protein sequence ID" value="MELO3C016771.2.1"/>
    <property type="gene ID" value="MELO3C016771.2"/>
</dbReference>
<reference evidence="3" key="1">
    <citation type="submission" date="2025-08" db="UniProtKB">
        <authorList>
            <consortium name="RefSeq"/>
        </authorList>
    </citation>
    <scope>IDENTIFICATION</scope>
    <source>
        <tissue evidence="3">Stem</tissue>
    </source>
</reference>
<gene>
    <name evidence="3" type="primary">LOC103493559</name>
</gene>
<protein>
    <submittedName>
        <fullName evidence="3">Uncharacterized acetyltransferase At3g50280-like</fullName>
    </submittedName>
</protein>
<sequence>MEPNHPQLRPISHCFITHEYLPPQSNQPFYLGPSDLLVLSVHYNQKGLLFHKPPEAFNHGDHFMVTLLHRLKSSLSATLFHFYPLTGRLATTTNGIIYVDCINSPGAKFIHAALDNITASDILSPLHVPSLVQSLFDLNKVVNYDGQTLPLLSIQVTELLDAVFIACSFNHCLGDGTSFWNFFNMWSEIFQAPSSEDGHAIISISQPPILERWFPDGYDPIINLPFTDPSQFISRFEAPELRRRFFHFSAKSIADLKAKANEECDTKDISSFQTLTALVWRAITRARRIPLDQSTCCMMSANYRRRLKPALRENYLGNMITSVKADAKVGELVERAGLGWGAWKLHEAVKNLTYEKIRESLEEWIKCPYTYQLGSILNPNIIKMGGWSRFNVYGSEFGMGKAVGVRSGYGNTFDGKVIVYPGCEGGGSIDLEICLLPQNMANLESDLEFMNAISSSPPHLSCT</sequence>
<accession>A0A1S3BTK1</accession>
<name>A0A1S3BTK1_CUCME</name>
<organism evidence="2 3">
    <name type="scientific">Cucumis melo</name>
    <name type="common">Muskmelon</name>
    <dbReference type="NCBI Taxonomy" id="3656"/>
    <lineage>
        <taxon>Eukaryota</taxon>
        <taxon>Viridiplantae</taxon>
        <taxon>Streptophyta</taxon>
        <taxon>Embryophyta</taxon>
        <taxon>Tracheophyta</taxon>
        <taxon>Spermatophyta</taxon>
        <taxon>Magnoliopsida</taxon>
        <taxon>eudicotyledons</taxon>
        <taxon>Gunneridae</taxon>
        <taxon>Pentapetalae</taxon>
        <taxon>rosids</taxon>
        <taxon>fabids</taxon>
        <taxon>Cucurbitales</taxon>
        <taxon>Cucurbitaceae</taxon>
        <taxon>Benincaseae</taxon>
        <taxon>Cucumis</taxon>
    </lineage>
</organism>
<evidence type="ECO:0000313" key="3">
    <source>
        <dbReference type="RefSeq" id="XP_008452576.2"/>
    </source>
</evidence>
<keyword evidence="2" id="KW-1185">Reference proteome</keyword>